<feature type="non-terminal residue" evidence="3">
    <location>
        <position position="319"/>
    </location>
</feature>
<protein>
    <recommendedName>
        <fullName evidence="5">Retrovirus-related pol polyprotein from transposon tnt 1-94</fullName>
    </recommendedName>
</protein>
<dbReference type="Proteomes" id="UP000187609">
    <property type="component" value="Unassembled WGS sequence"/>
</dbReference>
<dbReference type="AlphaFoldDB" id="A0A314KKP8"/>
<evidence type="ECO:0000313" key="3">
    <source>
        <dbReference type="EMBL" id="OIT29853.1"/>
    </source>
</evidence>
<proteinExistence type="predicted"/>
<evidence type="ECO:0000313" key="4">
    <source>
        <dbReference type="Proteomes" id="UP000187609"/>
    </source>
</evidence>
<dbReference type="InterPro" id="IPR054722">
    <property type="entry name" value="PolX-like_BBD"/>
</dbReference>
<name>A0A314KKP8_NICAT</name>
<evidence type="ECO:0000259" key="1">
    <source>
        <dbReference type="Pfam" id="PF22936"/>
    </source>
</evidence>
<dbReference type="Pfam" id="PF22936">
    <property type="entry name" value="Pol_BBD"/>
    <property type="match status" value="1"/>
</dbReference>
<dbReference type="Gramene" id="OIT29853">
    <property type="protein sequence ID" value="OIT29853"/>
    <property type="gene ID" value="A4A49_57974"/>
</dbReference>
<evidence type="ECO:0008006" key="5">
    <source>
        <dbReference type="Google" id="ProtNLM"/>
    </source>
</evidence>
<feature type="non-terminal residue" evidence="3">
    <location>
        <position position="1"/>
    </location>
</feature>
<sequence>VLTEEQYKQLVGLLKKPTTGDCSSNMAGIASLLCSPSIEEWIVDSGATYHITHNKEILSNVRSMKGQEHSGVQLPTGVRAEIKHAGSAGVLGKENVKNVLHVPNYKFNLLSVSKISKELRCSVNFYPDFCLFQELYIGKVLGIDMFAPRAKKTIFLGYSDTQKGHRLYDLENRTFLVSRDVVFKEYIFSFKNLSGTEEDMFTHITVKNQPLLQDTVLTPSPVSLQQELPPVDPPISETNHVIMHPPTDNSTTDDNGIQGELHEVVPAGPSSELEGTENVEQSTPIASEPDAIQSADLLSIPVRPQRTHAPPIWIKDYVT</sequence>
<reference evidence="3" key="1">
    <citation type="submission" date="2016-11" db="EMBL/GenBank/DDBJ databases">
        <title>The genome of Nicotiana attenuata.</title>
        <authorList>
            <person name="Xu S."/>
            <person name="Brockmoeller T."/>
            <person name="Gaquerel E."/>
            <person name="Navarro A."/>
            <person name="Kuhl H."/>
            <person name="Gase K."/>
            <person name="Ling Z."/>
            <person name="Zhou W."/>
            <person name="Kreitzer C."/>
            <person name="Stanke M."/>
            <person name="Tang H."/>
            <person name="Lyons E."/>
            <person name="Pandey P."/>
            <person name="Pandey S.P."/>
            <person name="Timmermann B."/>
            <person name="Baldwin I.T."/>
        </authorList>
    </citation>
    <scope>NUCLEOTIDE SEQUENCE [LARGE SCALE GENOMIC DNA]</scope>
    <source>
        <strain evidence="3">UT</strain>
    </source>
</reference>
<dbReference type="EMBL" id="MJEQ01001668">
    <property type="protein sequence ID" value="OIT29853.1"/>
    <property type="molecule type" value="Genomic_DNA"/>
</dbReference>
<gene>
    <name evidence="3" type="ORF">A4A49_57974</name>
</gene>
<dbReference type="InterPro" id="IPR057670">
    <property type="entry name" value="SH3_retrovirus"/>
</dbReference>
<feature type="domain" description="Retroviral polymerase SH3-like" evidence="2">
    <location>
        <begin position="146"/>
        <end position="192"/>
    </location>
</feature>
<dbReference type="Pfam" id="PF25597">
    <property type="entry name" value="SH3_retrovirus"/>
    <property type="match status" value="1"/>
</dbReference>
<comment type="caution">
    <text evidence="3">The sequence shown here is derived from an EMBL/GenBank/DDBJ whole genome shotgun (WGS) entry which is preliminary data.</text>
</comment>
<accession>A0A314KKP8</accession>
<evidence type="ECO:0000259" key="2">
    <source>
        <dbReference type="Pfam" id="PF25597"/>
    </source>
</evidence>
<organism evidence="3 4">
    <name type="scientific">Nicotiana attenuata</name>
    <name type="common">Coyote tobacco</name>
    <dbReference type="NCBI Taxonomy" id="49451"/>
    <lineage>
        <taxon>Eukaryota</taxon>
        <taxon>Viridiplantae</taxon>
        <taxon>Streptophyta</taxon>
        <taxon>Embryophyta</taxon>
        <taxon>Tracheophyta</taxon>
        <taxon>Spermatophyta</taxon>
        <taxon>Magnoliopsida</taxon>
        <taxon>eudicotyledons</taxon>
        <taxon>Gunneridae</taxon>
        <taxon>Pentapetalae</taxon>
        <taxon>asterids</taxon>
        <taxon>lamiids</taxon>
        <taxon>Solanales</taxon>
        <taxon>Solanaceae</taxon>
        <taxon>Nicotianoideae</taxon>
        <taxon>Nicotianeae</taxon>
        <taxon>Nicotiana</taxon>
    </lineage>
</organism>
<keyword evidence="4" id="KW-1185">Reference proteome</keyword>
<feature type="domain" description="Retrovirus-related Pol polyprotein from transposon TNT 1-94-like beta-barrel" evidence="1">
    <location>
        <begin position="41"/>
        <end position="117"/>
    </location>
</feature>